<name>A0ACC3N021_9PEZI</name>
<reference evidence="1" key="1">
    <citation type="submission" date="2023-07" db="EMBL/GenBank/DDBJ databases">
        <title>Black Yeasts Isolated from many extreme environments.</title>
        <authorList>
            <person name="Coleine C."/>
            <person name="Stajich J.E."/>
            <person name="Selbmann L."/>
        </authorList>
    </citation>
    <scope>NUCLEOTIDE SEQUENCE</scope>
    <source>
        <strain evidence="1">CCFEE 5714</strain>
    </source>
</reference>
<dbReference type="Proteomes" id="UP001281147">
    <property type="component" value="Unassembled WGS sequence"/>
</dbReference>
<sequence length="722" mass="79212">MHQHPRPSPRTATSAVNPATNPERTNNPRDQPPARTRSSVDLASYTERAGGEAAGTAARNDSTAGGSQDRENTKLNQIVQHFHTKAALMICSSRAHLPQAYAKNGEARQNRWFNIVLDETDVLLDDLQEWRRPDLLQARPPPMIIEVLLDTTHLAHNQALVIVDENGQRREVTETSPSSKDVSPGPTKTGKQYGEVVLERWTVELGDPAGYASAELNDFLPNVYKKGIVLFRSLYSFARFLPAWKLYRKLGRQTGSHQALRMKFRIKQAEDSAHRHRYNDTLYTPLCPTEHGSDDIVDSHQFQPLLTPAGPLHISLDYRTNCSFGVADSERLLSLLLSDFDQPSQPPTGRSAPGDHSSRYGSSAISRRDQERPRRALEGYGSLGTFHGAVNKRGSPVSDLRRRTELEESDGTAMQRLNAIKDEDTLTGERKDANSLSNFPKKAPSPSFKDGPLYVPRTQKARPSPSPSPSTSYGQRESAIAKYASGPGPFPSIPHSRQSSLNALPQQQLRTPPLPNETAVASPTSSSSSRPKYSTSFPNRKRQSYRSGKAAESNTSSGRGSSDSKEKVGTLKEGTPGSSGSGRTDSDDIASFIADLERSKDIRFHTPPTNRDNVVNLAKYSSLRDPNAQLAEEMSSSSLIQTSITPPSRRLSNVPGLSTSSSPSRALASHAPHVRSRLSTHSIAEEAASGDSSASPRVPEEDEEDLDDELPFIFSQDNHETF</sequence>
<organism evidence="1 2">
    <name type="scientific">Vermiconidia calcicola</name>
    <dbReference type="NCBI Taxonomy" id="1690605"/>
    <lineage>
        <taxon>Eukaryota</taxon>
        <taxon>Fungi</taxon>
        <taxon>Dikarya</taxon>
        <taxon>Ascomycota</taxon>
        <taxon>Pezizomycotina</taxon>
        <taxon>Dothideomycetes</taxon>
        <taxon>Dothideomycetidae</taxon>
        <taxon>Mycosphaerellales</taxon>
        <taxon>Extremaceae</taxon>
        <taxon>Vermiconidia</taxon>
    </lineage>
</organism>
<gene>
    <name evidence="1" type="primary">ATG13_1</name>
    <name evidence="1" type="ORF">LTR37_013160</name>
</gene>
<accession>A0ACC3N021</accession>
<dbReference type="EMBL" id="JAUTXU010000127">
    <property type="protein sequence ID" value="KAK3705717.1"/>
    <property type="molecule type" value="Genomic_DNA"/>
</dbReference>
<proteinExistence type="predicted"/>
<comment type="caution">
    <text evidence="1">The sequence shown here is derived from an EMBL/GenBank/DDBJ whole genome shotgun (WGS) entry which is preliminary data.</text>
</comment>
<evidence type="ECO:0000313" key="2">
    <source>
        <dbReference type="Proteomes" id="UP001281147"/>
    </source>
</evidence>
<keyword evidence="2" id="KW-1185">Reference proteome</keyword>
<evidence type="ECO:0000313" key="1">
    <source>
        <dbReference type="EMBL" id="KAK3705717.1"/>
    </source>
</evidence>
<protein>
    <submittedName>
        <fullName evidence="1">Autophagy protein 13</fullName>
    </submittedName>
</protein>